<evidence type="ECO:0000313" key="2">
    <source>
        <dbReference type="EMBL" id="JAC92831.1"/>
    </source>
</evidence>
<feature type="domain" description="DUF1279" evidence="1">
    <location>
        <begin position="85"/>
        <end position="137"/>
    </location>
</feature>
<name>A0A090X8K9_IXORI</name>
<dbReference type="PANTHER" id="PTHR21377:SF0">
    <property type="entry name" value="PROTEIN FAM210B, MITOCHONDRIAL"/>
    <property type="match status" value="1"/>
</dbReference>
<dbReference type="Pfam" id="PF06916">
    <property type="entry name" value="FAM210A-B_dom"/>
    <property type="match status" value="1"/>
</dbReference>
<dbReference type="PANTHER" id="PTHR21377">
    <property type="entry name" value="PROTEIN FAM210B, MITOCHONDRIAL"/>
    <property type="match status" value="1"/>
</dbReference>
<sequence>MSYRVLALLLRQRAISRPSRAISLHCSKVNNIISPRSVLCVRFPEKPSRRLMAPLAIGHFSIYRSLASSSDESEKKLQPVSRTDKWKHAIKEYGTTMVVFHIVLSVTSLGICYAVVSSGVDLSAIAVKLGFSIDAISLTPKTGGEGAGTIRHRLCRAQTFHPEFECSLHSPWHQMLVRWLKALWVFLAFGDAGYTYGY</sequence>
<organism evidence="2">
    <name type="scientific">Ixodes ricinus</name>
    <name type="common">Common tick</name>
    <name type="synonym">Acarus ricinus</name>
    <dbReference type="NCBI Taxonomy" id="34613"/>
    <lineage>
        <taxon>Eukaryota</taxon>
        <taxon>Metazoa</taxon>
        <taxon>Ecdysozoa</taxon>
        <taxon>Arthropoda</taxon>
        <taxon>Chelicerata</taxon>
        <taxon>Arachnida</taxon>
        <taxon>Acari</taxon>
        <taxon>Parasitiformes</taxon>
        <taxon>Ixodida</taxon>
        <taxon>Ixodoidea</taxon>
        <taxon>Ixodidae</taxon>
        <taxon>Ixodinae</taxon>
        <taxon>Ixodes</taxon>
    </lineage>
</organism>
<dbReference type="GO" id="GO:0005739">
    <property type="term" value="C:mitochondrion"/>
    <property type="evidence" value="ECO:0007669"/>
    <property type="project" value="TreeGrafter"/>
</dbReference>
<dbReference type="InterPro" id="IPR045866">
    <property type="entry name" value="FAM210A/B-like"/>
</dbReference>
<proteinExistence type="evidence at transcript level"/>
<protein>
    <submittedName>
        <fullName evidence="2">Putative membrane protein</fullName>
    </submittedName>
</protein>
<accession>A0A090X8K9</accession>
<dbReference type="InterPro" id="IPR009688">
    <property type="entry name" value="FAM210A/B-like_dom"/>
</dbReference>
<evidence type="ECO:0000259" key="1">
    <source>
        <dbReference type="Pfam" id="PF06916"/>
    </source>
</evidence>
<dbReference type="EMBL" id="GBIH01001879">
    <property type="protein sequence ID" value="JAC92831.1"/>
    <property type="molecule type" value="mRNA"/>
</dbReference>
<dbReference type="AlphaFoldDB" id="A0A090X8K9"/>
<reference evidence="2" key="1">
    <citation type="journal article" date="2015" name="PLoS Negl. Trop. Dis.">
        <title>Deep Sequencing Analysis of the Ixodes ricinus Haemocytome.</title>
        <authorList>
            <person name="Kotsyfakis M."/>
            <person name="Kopacek P."/>
            <person name="Franta Z."/>
            <person name="Pedra J.H."/>
            <person name="Ribeiro J.M."/>
        </authorList>
    </citation>
    <scope>NUCLEOTIDE SEQUENCE</scope>
</reference>